<protein>
    <recommendedName>
        <fullName evidence="8">Valine--tRNA ligase</fullName>
        <ecNumber evidence="1">6.1.1.9</ecNumber>
    </recommendedName>
    <alternativeName>
        <fullName evidence="9">Valyl-tRNA synthetase</fullName>
    </alternativeName>
</protein>
<evidence type="ECO:0000256" key="9">
    <source>
        <dbReference type="ARBA" id="ARBA00029936"/>
    </source>
</evidence>
<dbReference type="SUPFAM" id="SSF46589">
    <property type="entry name" value="tRNA-binding arm"/>
    <property type="match status" value="1"/>
</dbReference>
<sequence length="81" mass="8874">MNRTVVVELDTSGTIDVAAERRRLEKELAGAQKELASTAAKLANADFLAKAPDAVIAKIRDRQRVAQQETERITTRLAALQ</sequence>
<dbReference type="Gene3D" id="1.10.287.380">
    <property type="entry name" value="Valyl-tRNA synthetase, C-terminal domain"/>
    <property type="match status" value="1"/>
</dbReference>
<dbReference type="EMBL" id="CSAD01000088">
    <property type="protein sequence ID" value="COV06376.1"/>
    <property type="molecule type" value="Genomic_DNA"/>
</dbReference>
<evidence type="ECO:0000256" key="3">
    <source>
        <dbReference type="ARBA" id="ARBA00022741"/>
    </source>
</evidence>
<feature type="coiled-coil region" evidence="12">
    <location>
        <begin position="14"/>
        <end position="41"/>
    </location>
</feature>
<organism evidence="14 15">
    <name type="scientific">Mycobacterium tuberculosis</name>
    <dbReference type="NCBI Taxonomy" id="1773"/>
    <lineage>
        <taxon>Bacteria</taxon>
        <taxon>Bacillati</taxon>
        <taxon>Actinomycetota</taxon>
        <taxon>Actinomycetes</taxon>
        <taxon>Mycobacteriales</taxon>
        <taxon>Mycobacteriaceae</taxon>
        <taxon>Mycobacterium</taxon>
        <taxon>Mycobacterium tuberculosis complex</taxon>
    </lineage>
</organism>
<evidence type="ECO:0000256" key="7">
    <source>
        <dbReference type="ARBA" id="ARBA00023146"/>
    </source>
</evidence>
<evidence type="ECO:0000256" key="12">
    <source>
        <dbReference type="SAM" id="Coils"/>
    </source>
</evidence>
<dbReference type="Pfam" id="PF10458">
    <property type="entry name" value="Val_tRNA-synt_C"/>
    <property type="match status" value="1"/>
</dbReference>
<dbReference type="InterPro" id="IPR019499">
    <property type="entry name" value="Val-tRNA_synth_tRNA-bd"/>
</dbReference>
<dbReference type="EC" id="6.1.1.9" evidence="1"/>
<evidence type="ECO:0000259" key="13">
    <source>
        <dbReference type="Pfam" id="PF10458"/>
    </source>
</evidence>
<evidence type="ECO:0000256" key="8">
    <source>
        <dbReference type="ARBA" id="ARBA00024407"/>
    </source>
</evidence>
<accession>A0A655HSS9</accession>
<name>A0A655HSS9_MYCTX</name>
<evidence type="ECO:0000256" key="1">
    <source>
        <dbReference type="ARBA" id="ARBA00013169"/>
    </source>
</evidence>
<keyword evidence="7" id="KW-0030">Aminoacyl-tRNA synthetase</keyword>
<evidence type="ECO:0000256" key="10">
    <source>
        <dbReference type="ARBA" id="ARBA00047552"/>
    </source>
</evidence>
<proteinExistence type="inferred from homology"/>
<dbReference type="GO" id="GO:0004832">
    <property type="term" value="F:valine-tRNA ligase activity"/>
    <property type="evidence" value="ECO:0007669"/>
    <property type="project" value="UniProtKB-EC"/>
</dbReference>
<gene>
    <name evidence="14" type="primary">valS</name>
    <name evidence="14" type="ORF">ERS007679_00946</name>
</gene>
<comment type="similarity">
    <text evidence="11">Belongs to the class-I aminoacyl-tRNA synthetase family. ValS type 1 subfamily.</text>
</comment>
<comment type="catalytic activity">
    <reaction evidence="10">
        <text>tRNA(Val) + L-valine + ATP = L-valyl-tRNA(Val) + AMP + diphosphate</text>
        <dbReference type="Rhea" id="RHEA:10704"/>
        <dbReference type="Rhea" id="RHEA-COMP:9672"/>
        <dbReference type="Rhea" id="RHEA-COMP:9708"/>
        <dbReference type="ChEBI" id="CHEBI:30616"/>
        <dbReference type="ChEBI" id="CHEBI:33019"/>
        <dbReference type="ChEBI" id="CHEBI:57762"/>
        <dbReference type="ChEBI" id="CHEBI:78442"/>
        <dbReference type="ChEBI" id="CHEBI:78537"/>
        <dbReference type="ChEBI" id="CHEBI:456215"/>
        <dbReference type="EC" id="6.1.1.9"/>
    </reaction>
</comment>
<keyword evidence="2 14" id="KW-0436">Ligase</keyword>
<evidence type="ECO:0000256" key="4">
    <source>
        <dbReference type="ARBA" id="ARBA00022840"/>
    </source>
</evidence>
<keyword evidence="4" id="KW-0067">ATP-binding</keyword>
<evidence type="ECO:0000256" key="2">
    <source>
        <dbReference type="ARBA" id="ARBA00022598"/>
    </source>
</evidence>
<dbReference type="InterPro" id="IPR037118">
    <property type="entry name" value="Val-tRNA_synth_C_sf"/>
</dbReference>
<keyword evidence="5" id="KW-0648">Protein biosynthesis</keyword>
<evidence type="ECO:0000313" key="15">
    <source>
        <dbReference type="Proteomes" id="UP000045842"/>
    </source>
</evidence>
<evidence type="ECO:0000256" key="6">
    <source>
        <dbReference type="ARBA" id="ARBA00023054"/>
    </source>
</evidence>
<dbReference type="Proteomes" id="UP000045842">
    <property type="component" value="Unassembled WGS sequence"/>
</dbReference>
<dbReference type="GO" id="GO:0005524">
    <property type="term" value="F:ATP binding"/>
    <property type="evidence" value="ECO:0007669"/>
    <property type="project" value="UniProtKB-KW"/>
</dbReference>
<dbReference type="AlphaFoldDB" id="A0A655HSS9"/>
<dbReference type="FunFam" id="1.10.287.380:FF:000001">
    <property type="entry name" value="Valine--tRNA ligase"/>
    <property type="match status" value="1"/>
</dbReference>
<reference evidence="14 15" key="1">
    <citation type="submission" date="2015-03" db="EMBL/GenBank/DDBJ databases">
        <authorList>
            <consortium name="Pathogen Informatics"/>
        </authorList>
    </citation>
    <scope>NUCLEOTIDE SEQUENCE [LARGE SCALE GENOMIC DNA]</scope>
    <source>
        <strain evidence="14 15">G09801536</strain>
    </source>
</reference>
<keyword evidence="6 12" id="KW-0175">Coiled coil</keyword>
<dbReference type="InterPro" id="IPR010978">
    <property type="entry name" value="tRNA-bd_arm"/>
</dbReference>
<evidence type="ECO:0000313" key="14">
    <source>
        <dbReference type="EMBL" id="COV06376.1"/>
    </source>
</evidence>
<dbReference type="GO" id="GO:0006438">
    <property type="term" value="P:valyl-tRNA aminoacylation"/>
    <property type="evidence" value="ECO:0007669"/>
    <property type="project" value="InterPro"/>
</dbReference>
<evidence type="ECO:0000256" key="5">
    <source>
        <dbReference type="ARBA" id="ARBA00022917"/>
    </source>
</evidence>
<evidence type="ECO:0000256" key="11">
    <source>
        <dbReference type="ARBA" id="ARBA00060830"/>
    </source>
</evidence>
<feature type="domain" description="Valyl-tRNA synthetase tRNA-binding arm" evidence="13">
    <location>
        <begin position="16"/>
        <end position="81"/>
    </location>
</feature>
<dbReference type="GO" id="GO:0005737">
    <property type="term" value="C:cytoplasm"/>
    <property type="evidence" value="ECO:0007669"/>
    <property type="project" value="InterPro"/>
</dbReference>
<keyword evidence="3" id="KW-0547">Nucleotide-binding</keyword>